<evidence type="ECO:0000256" key="5">
    <source>
        <dbReference type="ARBA" id="ARBA00023211"/>
    </source>
</evidence>
<keyword evidence="2 8" id="KW-0031">Aminopeptidase</keyword>
<dbReference type="GO" id="GO:0005737">
    <property type="term" value="C:cytoplasm"/>
    <property type="evidence" value="ECO:0007669"/>
    <property type="project" value="InterPro"/>
</dbReference>
<reference evidence="8 9" key="1">
    <citation type="journal article" date="2005" name="DNA Res.">
        <title>Complete genome sequence of the facultative anaerobic magnetotactic bacterium Magnetospirillum sp. strain AMB-1.</title>
        <authorList>
            <person name="Matsunaga T."/>
            <person name="Okamura Y."/>
            <person name="Fukuda Y."/>
            <person name="Wahyudi A.T."/>
            <person name="Murase Y."/>
            <person name="Takeyama H."/>
        </authorList>
    </citation>
    <scope>NUCLEOTIDE SEQUENCE [LARGE SCALE GENOMIC DNA]</scope>
    <source>
        <strain evidence="9">ATCC 700264 / AMB-1</strain>
    </source>
</reference>
<dbReference type="Proteomes" id="UP000007058">
    <property type="component" value="Chromosome"/>
</dbReference>
<keyword evidence="5" id="KW-0464">Manganese</keyword>
<dbReference type="PRINTS" id="PR00481">
    <property type="entry name" value="LAMNOPPTDASE"/>
</dbReference>
<evidence type="ECO:0000256" key="4">
    <source>
        <dbReference type="ARBA" id="ARBA00022801"/>
    </source>
</evidence>
<dbReference type="RefSeq" id="WP_011386031.1">
    <property type="nucleotide sequence ID" value="NC_007626.1"/>
</dbReference>
<evidence type="ECO:0000256" key="1">
    <source>
        <dbReference type="ARBA" id="ARBA00009528"/>
    </source>
</evidence>
<dbReference type="InterPro" id="IPR043472">
    <property type="entry name" value="Macro_dom-like"/>
</dbReference>
<dbReference type="SUPFAM" id="SSF52949">
    <property type="entry name" value="Macro domain-like"/>
    <property type="match status" value="1"/>
</dbReference>
<dbReference type="Pfam" id="PF00883">
    <property type="entry name" value="Peptidase_M17"/>
    <property type="match status" value="1"/>
</dbReference>
<dbReference type="PANTHER" id="PTHR11963">
    <property type="entry name" value="LEUCINE AMINOPEPTIDASE-RELATED"/>
    <property type="match status" value="1"/>
</dbReference>
<dbReference type="NCBIfam" id="NF002077">
    <property type="entry name" value="PRK00913.2-4"/>
    <property type="match status" value="1"/>
</dbReference>
<dbReference type="InterPro" id="IPR008283">
    <property type="entry name" value="Peptidase_M17_N"/>
</dbReference>
<feature type="domain" description="Peptidase M17 leucyl aminopeptidase N-terminal" evidence="7">
    <location>
        <begin position="17"/>
        <end position="127"/>
    </location>
</feature>
<dbReference type="GO" id="GO:0070006">
    <property type="term" value="F:metalloaminopeptidase activity"/>
    <property type="evidence" value="ECO:0007669"/>
    <property type="project" value="InterPro"/>
</dbReference>
<dbReference type="Pfam" id="PF02789">
    <property type="entry name" value="Peptidase_M17_N"/>
    <property type="match status" value="1"/>
</dbReference>
<evidence type="ECO:0000256" key="3">
    <source>
        <dbReference type="ARBA" id="ARBA00022670"/>
    </source>
</evidence>
<evidence type="ECO:0000259" key="6">
    <source>
        <dbReference type="Pfam" id="PF00883"/>
    </source>
</evidence>
<dbReference type="KEGG" id="mag:amb3675"/>
<keyword evidence="3" id="KW-0645">Protease</keyword>
<dbReference type="HOGENOM" id="CLU_013734_2_2_5"/>
<dbReference type="PANTHER" id="PTHR11963:SF23">
    <property type="entry name" value="CYTOSOL AMINOPEPTIDASE"/>
    <property type="match status" value="1"/>
</dbReference>
<dbReference type="InterPro" id="IPR011356">
    <property type="entry name" value="Leucine_aapep/pepB"/>
</dbReference>
<evidence type="ECO:0000259" key="7">
    <source>
        <dbReference type="Pfam" id="PF02789"/>
    </source>
</evidence>
<dbReference type="Gene3D" id="3.40.630.10">
    <property type="entry name" value="Zn peptidases"/>
    <property type="match status" value="1"/>
</dbReference>
<protein>
    <submittedName>
        <fullName evidence="8">Leucyl aminopeptidase</fullName>
    </submittedName>
</protein>
<comment type="similarity">
    <text evidence="1">Belongs to the peptidase M17 family.</text>
</comment>
<accession>Q2W0Z6</accession>
<dbReference type="AlphaFoldDB" id="Q2W0Z6"/>
<sequence>MRITFRSPPATLDGAIAVGLWRGRLATPSFTALDGDGLLAKALKRLGFDGDAEETELLLAPPRPLSALVVFGLGKGRKLDARRLRRIGGALLDELDESRAKAVTVLLDLPAGQAAEMAYGLRLKGYRPLSKYRTKYDPDDEDDIQPVLESVIVCCPDPDEAARLFQAREAVAQGVFLARDLTDEPANVLGPDEFVRRARLLEALGVEVTVLDEAALAAEGLNLLAAVGQGSKRPPRLVLLRWKGAEGKPLVLVGKGITFDTGGITIKADDEDMDAMKADMAGAAAVIGALRAVAGRQAKAHVCGVLALAENMPSGAAQRPGDVVRSFSGQTVEVIDTDAEGRLVLADALAWAAERLKPAAMVDIATLTGTTEELLDAEYAGLYANDDLLAKRLLKHAKAEDEPLWRLPLTAACDEDIKSDIADLKHCAWGDVPDNDDAARFLEHFVPEGLPWAHIDMAGREFADEDDPLCPETATGYGVRLFDALAGGGADGGAAAPVPAWRRRLQTSMPFINRDEGQARLGPGWVWASAQS</sequence>
<dbReference type="SUPFAM" id="SSF53187">
    <property type="entry name" value="Zn-dependent exopeptidases"/>
    <property type="match status" value="1"/>
</dbReference>
<feature type="domain" description="Cytosol aminopeptidase" evidence="6">
    <location>
        <begin position="177"/>
        <end position="481"/>
    </location>
</feature>
<gene>
    <name evidence="8" type="ordered locus">amb3675</name>
</gene>
<evidence type="ECO:0000313" key="8">
    <source>
        <dbReference type="EMBL" id="BAE52479.1"/>
    </source>
</evidence>
<dbReference type="GO" id="GO:0006508">
    <property type="term" value="P:proteolysis"/>
    <property type="evidence" value="ECO:0007669"/>
    <property type="project" value="UniProtKB-KW"/>
</dbReference>
<dbReference type="Gene3D" id="3.40.220.10">
    <property type="entry name" value="Leucine Aminopeptidase, subunit E, domain 1"/>
    <property type="match status" value="1"/>
</dbReference>
<dbReference type="OrthoDB" id="7353610at2"/>
<dbReference type="EMBL" id="AP007255">
    <property type="protein sequence ID" value="BAE52479.1"/>
    <property type="molecule type" value="Genomic_DNA"/>
</dbReference>
<evidence type="ECO:0000256" key="2">
    <source>
        <dbReference type="ARBA" id="ARBA00022438"/>
    </source>
</evidence>
<dbReference type="GO" id="GO:0030145">
    <property type="term" value="F:manganese ion binding"/>
    <property type="evidence" value="ECO:0007669"/>
    <property type="project" value="InterPro"/>
</dbReference>
<dbReference type="InterPro" id="IPR000819">
    <property type="entry name" value="Peptidase_M17_C"/>
</dbReference>
<keyword evidence="9" id="KW-1185">Reference proteome</keyword>
<organism evidence="8 9">
    <name type="scientific">Paramagnetospirillum magneticum (strain ATCC 700264 / AMB-1)</name>
    <name type="common">Magnetospirillum magneticum</name>
    <dbReference type="NCBI Taxonomy" id="342108"/>
    <lineage>
        <taxon>Bacteria</taxon>
        <taxon>Pseudomonadati</taxon>
        <taxon>Pseudomonadota</taxon>
        <taxon>Alphaproteobacteria</taxon>
        <taxon>Rhodospirillales</taxon>
        <taxon>Magnetospirillaceae</taxon>
        <taxon>Paramagnetospirillum</taxon>
    </lineage>
</organism>
<keyword evidence="4" id="KW-0378">Hydrolase</keyword>
<name>Q2W0Z6_PARM1</name>
<evidence type="ECO:0000313" key="9">
    <source>
        <dbReference type="Proteomes" id="UP000007058"/>
    </source>
</evidence>
<dbReference type="CDD" id="cd00433">
    <property type="entry name" value="Peptidase_M17"/>
    <property type="match status" value="1"/>
</dbReference>
<proteinExistence type="inferred from homology"/>
<dbReference type="STRING" id="342108.amb3675"/>